<reference evidence="4 5" key="1">
    <citation type="journal article" date="2019" name="Int. J. Syst. Evol. Microbiol.">
        <title>The Global Catalogue of Microorganisms (GCM) 10K type strain sequencing project: providing services to taxonomists for standard genome sequencing and annotation.</title>
        <authorList>
            <consortium name="The Broad Institute Genomics Platform"/>
            <consortium name="The Broad Institute Genome Sequencing Center for Infectious Disease"/>
            <person name="Wu L."/>
            <person name="Ma J."/>
        </authorList>
    </citation>
    <scope>NUCLEOTIDE SEQUENCE [LARGE SCALE GENOMIC DNA]</scope>
    <source>
        <strain evidence="4 5">JCM 14368</strain>
    </source>
</reference>
<organism evidence="4 5">
    <name type="scientific">Deinococcus depolymerans</name>
    <dbReference type="NCBI Taxonomy" id="392408"/>
    <lineage>
        <taxon>Bacteria</taxon>
        <taxon>Thermotogati</taxon>
        <taxon>Deinococcota</taxon>
        <taxon>Deinococci</taxon>
        <taxon>Deinococcales</taxon>
        <taxon>Deinococcaceae</taxon>
        <taxon>Deinococcus</taxon>
    </lineage>
</organism>
<gene>
    <name evidence="4" type="ORF">GCM10008937_06570</name>
</gene>
<keyword evidence="2" id="KW-0472">Membrane</keyword>
<dbReference type="EMBL" id="BAAADB010000004">
    <property type="protein sequence ID" value="GAA0501715.1"/>
    <property type="molecule type" value="Genomic_DNA"/>
</dbReference>
<dbReference type="RefSeq" id="WP_343756024.1">
    <property type="nucleotide sequence ID" value="NZ_BAAADB010000004.1"/>
</dbReference>
<keyword evidence="5" id="KW-1185">Reference proteome</keyword>
<accession>A0ABN1BNB2</accession>
<evidence type="ECO:0000313" key="4">
    <source>
        <dbReference type="EMBL" id="GAA0501715.1"/>
    </source>
</evidence>
<evidence type="ECO:0000313" key="5">
    <source>
        <dbReference type="Proteomes" id="UP001500191"/>
    </source>
</evidence>
<dbReference type="SUPFAM" id="SSF51735">
    <property type="entry name" value="NAD(P)-binding Rossmann-fold domains"/>
    <property type="match status" value="1"/>
</dbReference>
<proteinExistence type="inferred from homology"/>
<comment type="similarity">
    <text evidence="1">Belongs to the NAD(P)-dependent epimerase/dehydratase family.</text>
</comment>
<evidence type="ECO:0000256" key="1">
    <source>
        <dbReference type="ARBA" id="ARBA00007637"/>
    </source>
</evidence>
<evidence type="ECO:0000259" key="3">
    <source>
        <dbReference type="Pfam" id="PF01370"/>
    </source>
</evidence>
<dbReference type="PANTHER" id="PTHR43000">
    <property type="entry name" value="DTDP-D-GLUCOSE 4,6-DEHYDRATASE-RELATED"/>
    <property type="match status" value="1"/>
</dbReference>
<keyword evidence="2" id="KW-1133">Transmembrane helix</keyword>
<keyword evidence="2" id="KW-0812">Transmembrane</keyword>
<dbReference type="InterPro" id="IPR036291">
    <property type="entry name" value="NAD(P)-bd_dom_sf"/>
</dbReference>
<comment type="caution">
    <text evidence="4">The sequence shown here is derived from an EMBL/GenBank/DDBJ whole genome shotgun (WGS) entry which is preliminary data.</text>
</comment>
<sequence>MLRLLVTGGSGFVGSNLLDKLAMRAEYQLISADISMPLQEVSGVEYIKWDIRESYLDADKLGPIDCIIHLAALCKEPGYAWDEYFLTNHVGTKNVVDLAKKAGCKKIIFTSTMMVFKSENKPKYEASHLNPDTAYGISKALAEIEIKKWSDSQDGSYYILRPGVIYGNGDQGNFSTMISQIKKGRFAYIGRSSTIKSTIYLEQCTDIICEIIQIPQRNRIYHLVYPEGTSIADLTHQISKTFGFAPVRIVIPFGIALIMGYVGEFLSSIGLKNKLHHRRIEKLYYDTDIRSVNLASDGITCTWGLDDAISDLKNKEKI</sequence>
<dbReference type="Proteomes" id="UP001500191">
    <property type="component" value="Unassembled WGS sequence"/>
</dbReference>
<dbReference type="Gene3D" id="3.40.50.720">
    <property type="entry name" value="NAD(P)-binding Rossmann-like Domain"/>
    <property type="match status" value="1"/>
</dbReference>
<dbReference type="InterPro" id="IPR001509">
    <property type="entry name" value="Epimerase_deHydtase"/>
</dbReference>
<name>A0ABN1BNB2_9DEIO</name>
<feature type="domain" description="NAD-dependent epimerase/dehydratase" evidence="3">
    <location>
        <begin position="5"/>
        <end position="217"/>
    </location>
</feature>
<dbReference type="Pfam" id="PF01370">
    <property type="entry name" value="Epimerase"/>
    <property type="match status" value="1"/>
</dbReference>
<feature type="transmembrane region" description="Helical" evidence="2">
    <location>
        <begin position="249"/>
        <end position="271"/>
    </location>
</feature>
<evidence type="ECO:0000256" key="2">
    <source>
        <dbReference type="SAM" id="Phobius"/>
    </source>
</evidence>
<protein>
    <submittedName>
        <fullName evidence="4">SDR family oxidoreductase</fullName>
    </submittedName>
</protein>